<keyword evidence="1" id="KW-0805">Transcription regulation</keyword>
<keyword evidence="3" id="KW-0804">Transcription</keyword>
<evidence type="ECO:0000313" key="6">
    <source>
        <dbReference type="Proteomes" id="UP001501081"/>
    </source>
</evidence>
<dbReference type="SUPFAM" id="SSF46689">
    <property type="entry name" value="Homeodomain-like"/>
    <property type="match status" value="1"/>
</dbReference>
<dbReference type="PANTHER" id="PTHR43280">
    <property type="entry name" value="ARAC-FAMILY TRANSCRIPTIONAL REGULATOR"/>
    <property type="match status" value="1"/>
</dbReference>
<evidence type="ECO:0000256" key="3">
    <source>
        <dbReference type="ARBA" id="ARBA00023163"/>
    </source>
</evidence>
<evidence type="ECO:0000256" key="2">
    <source>
        <dbReference type="ARBA" id="ARBA00023125"/>
    </source>
</evidence>
<accession>A0ABP7PUY0</accession>
<dbReference type="RefSeq" id="WP_344767546.1">
    <property type="nucleotide sequence ID" value="NZ_BAABAK010000011.1"/>
</dbReference>
<organism evidence="5 6">
    <name type="scientific">Pedobacter ginsengiterrae</name>
    <dbReference type="NCBI Taxonomy" id="871696"/>
    <lineage>
        <taxon>Bacteria</taxon>
        <taxon>Pseudomonadati</taxon>
        <taxon>Bacteroidota</taxon>
        <taxon>Sphingobacteriia</taxon>
        <taxon>Sphingobacteriales</taxon>
        <taxon>Sphingobacteriaceae</taxon>
        <taxon>Pedobacter</taxon>
    </lineage>
</organism>
<dbReference type="InterPro" id="IPR018060">
    <property type="entry name" value="HTH_AraC"/>
</dbReference>
<gene>
    <name evidence="5" type="ORF">GCM10022246_25210</name>
</gene>
<proteinExistence type="predicted"/>
<evidence type="ECO:0000256" key="1">
    <source>
        <dbReference type="ARBA" id="ARBA00023015"/>
    </source>
</evidence>
<keyword evidence="6" id="KW-1185">Reference proteome</keyword>
<evidence type="ECO:0000313" key="5">
    <source>
        <dbReference type="EMBL" id="GAA3971713.1"/>
    </source>
</evidence>
<sequence>MNNVETIADFYTRKYNRIPENYHNEIGHFNVFKLEPHIGEHAKPIPYKRRDYYKITLLIGESKIVYADKAIELKKQALIFSNPLIPYQWQHGENTRNGFFCVFDQSFFHQYGNLGQYSVFQPDGNHVFELNDIQVKLLTAVYERMFDEINSDYIYKYDVLRTMISEILHFAMKMQPSLPLTKQPANAAQRILALFLELLERQFPVEETHKELTLRTASDFASQLNVHVNHLNRAIKETTNKTTSQIIAERLLKEAKILLRQTSWSIFEIAYALGFSEATNFNNFFKKHAQLSPSKFRNIGLKVM</sequence>
<feature type="domain" description="HTH araC/xylS-type" evidence="4">
    <location>
        <begin position="189"/>
        <end position="299"/>
    </location>
</feature>
<dbReference type="SMART" id="SM00342">
    <property type="entry name" value="HTH_ARAC"/>
    <property type="match status" value="1"/>
</dbReference>
<name>A0ABP7PUY0_9SPHI</name>
<dbReference type="PROSITE" id="PS01124">
    <property type="entry name" value="HTH_ARAC_FAMILY_2"/>
    <property type="match status" value="1"/>
</dbReference>
<dbReference type="PANTHER" id="PTHR43280:SF32">
    <property type="entry name" value="TRANSCRIPTIONAL REGULATORY PROTEIN"/>
    <property type="match status" value="1"/>
</dbReference>
<keyword evidence="2" id="KW-0238">DNA-binding</keyword>
<dbReference type="Pfam" id="PF12833">
    <property type="entry name" value="HTH_18"/>
    <property type="match status" value="1"/>
</dbReference>
<reference evidence="6" key="1">
    <citation type="journal article" date="2019" name="Int. J. Syst. Evol. Microbiol.">
        <title>The Global Catalogue of Microorganisms (GCM) 10K type strain sequencing project: providing services to taxonomists for standard genome sequencing and annotation.</title>
        <authorList>
            <consortium name="The Broad Institute Genomics Platform"/>
            <consortium name="The Broad Institute Genome Sequencing Center for Infectious Disease"/>
            <person name="Wu L."/>
            <person name="Ma J."/>
        </authorList>
    </citation>
    <scope>NUCLEOTIDE SEQUENCE [LARGE SCALE GENOMIC DNA]</scope>
    <source>
        <strain evidence="6">JCM 17338</strain>
    </source>
</reference>
<dbReference type="Gene3D" id="1.10.10.60">
    <property type="entry name" value="Homeodomain-like"/>
    <property type="match status" value="1"/>
</dbReference>
<protein>
    <submittedName>
        <fullName evidence="5">Response regulator transcription factor</fullName>
    </submittedName>
</protein>
<evidence type="ECO:0000259" key="4">
    <source>
        <dbReference type="PROSITE" id="PS01124"/>
    </source>
</evidence>
<dbReference type="InterPro" id="IPR009057">
    <property type="entry name" value="Homeodomain-like_sf"/>
</dbReference>
<dbReference type="Proteomes" id="UP001501081">
    <property type="component" value="Unassembled WGS sequence"/>
</dbReference>
<comment type="caution">
    <text evidence="5">The sequence shown here is derived from an EMBL/GenBank/DDBJ whole genome shotgun (WGS) entry which is preliminary data.</text>
</comment>
<dbReference type="EMBL" id="BAABAK010000011">
    <property type="protein sequence ID" value="GAA3971713.1"/>
    <property type="molecule type" value="Genomic_DNA"/>
</dbReference>